<feature type="compositionally biased region" description="Polar residues" evidence="1">
    <location>
        <begin position="1"/>
        <end position="12"/>
    </location>
</feature>
<evidence type="ECO:0000313" key="3">
    <source>
        <dbReference type="Proteomes" id="UP000601027"/>
    </source>
</evidence>
<evidence type="ECO:0000313" key="2">
    <source>
        <dbReference type="EMBL" id="MBM0235558.1"/>
    </source>
</evidence>
<proteinExistence type="predicted"/>
<evidence type="ECO:0000256" key="1">
    <source>
        <dbReference type="SAM" id="MobiDB-lite"/>
    </source>
</evidence>
<gene>
    <name evidence="2" type="ORF">JNW91_29565</name>
</gene>
<name>A0ABS1Y217_9ACTN</name>
<protein>
    <submittedName>
        <fullName evidence="2">M23 family peptidase</fullName>
    </submittedName>
</protein>
<organism evidence="2 3">
    <name type="scientific">Micromonospora parastrephiae</name>
    <dbReference type="NCBI Taxonomy" id="2806101"/>
    <lineage>
        <taxon>Bacteria</taxon>
        <taxon>Bacillati</taxon>
        <taxon>Actinomycetota</taxon>
        <taxon>Actinomycetes</taxon>
        <taxon>Micromonosporales</taxon>
        <taxon>Micromonosporaceae</taxon>
        <taxon>Micromonospora</taxon>
    </lineage>
</organism>
<keyword evidence="3" id="KW-1185">Reference proteome</keyword>
<sequence>MQEDSPVQNENTPDIAAEQPQRPGRRRRPILLGAAVLTALGVAGVA</sequence>
<comment type="caution">
    <text evidence="2">The sequence shown here is derived from an EMBL/GenBank/DDBJ whole genome shotgun (WGS) entry which is preliminary data.</text>
</comment>
<feature type="non-terminal residue" evidence="2">
    <location>
        <position position="46"/>
    </location>
</feature>
<reference evidence="2 3" key="1">
    <citation type="submission" date="2021-01" db="EMBL/GenBank/DDBJ databases">
        <title>Draft genome sequence of Micromonospora sp. strain STR1_7.</title>
        <authorList>
            <person name="Karlyshev A."/>
            <person name="Jawad R."/>
        </authorList>
    </citation>
    <scope>NUCLEOTIDE SEQUENCE [LARGE SCALE GENOMIC DNA]</scope>
    <source>
        <strain evidence="2 3">STR1-7</strain>
    </source>
</reference>
<feature type="region of interest" description="Disordered" evidence="1">
    <location>
        <begin position="1"/>
        <end position="27"/>
    </location>
</feature>
<accession>A0ABS1Y217</accession>
<dbReference type="EMBL" id="JAEVHM010000290">
    <property type="protein sequence ID" value="MBM0235558.1"/>
    <property type="molecule type" value="Genomic_DNA"/>
</dbReference>
<dbReference type="Proteomes" id="UP000601027">
    <property type="component" value="Unassembled WGS sequence"/>
</dbReference>